<dbReference type="GO" id="GO:0016787">
    <property type="term" value="F:hydrolase activity"/>
    <property type="evidence" value="ECO:0007669"/>
    <property type="project" value="UniProtKB-KW"/>
</dbReference>
<reference evidence="3 4" key="1">
    <citation type="submission" date="2016-11" db="EMBL/GenBank/DDBJ databases">
        <title>Sphingorhabdus sp. LPB0140, isolated from marine environment.</title>
        <authorList>
            <person name="Kim E."/>
            <person name="Yi H."/>
        </authorList>
    </citation>
    <scope>NUCLEOTIDE SEQUENCE [LARGE SCALE GENOMIC DNA]</scope>
    <source>
        <strain evidence="3 4">LPB0140</strain>
    </source>
</reference>
<dbReference type="SMART" id="SM00849">
    <property type="entry name" value="Lactamase_B"/>
    <property type="match status" value="1"/>
</dbReference>
<organism evidence="3 4">
    <name type="scientific">Sphingorhabdus lutea</name>
    <dbReference type="NCBI Taxonomy" id="1913578"/>
    <lineage>
        <taxon>Bacteria</taxon>
        <taxon>Pseudomonadati</taxon>
        <taxon>Pseudomonadota</taxon>
        <taxon>Alphaproteobacteria</taxon>
        <taxon>Sphingomonadales</taxon>
        <taxon>Sphingomonadaceae</taxon>
        <taxon>Sphingorhabdus</taxon>
    </lineage>
</organism>
<dbReference type="KEGG" id="sphl:LPB140_00360"/>
<evidence type="ECO:0000259" key="2">
    <source>
        <dbReference type="SMART" id="SM00849"/>
    </source>
</evidence>
<dbReference type="GO" id="GO:0006749">
    <property type="term" value="P:glutathione metabolic process"/>
    <property type="evidence" value="ECO:0007669"/>
    <property type="project" value="InterPro"/>
</dbReference>
<dbReference type="RefSeq" id="WP_072558199.1">
    <property type="nucleotide sequence ID" value="NZ_CP018154.1"/>
</dbReference>
<dbReference type="SUPFAM" id="SSF56281">
    <property type="entry name" value="Metallo-hydrolase/oxidoreductase"/>
    <property type="match status" value="1"/>
</dbReference>
<evidence type="ECO:0000313" key="3">
    <source>
        <dbReference type="EMBL" id="APG61553.1"/>
    </source>
</evidence>
<dbReference type="PANTHER" id="PTHR43084:SF1">
    <property type="entry name" value="PERSULFIDE DIOXYGENASE ETHE1, MITOCHONDRIAL"/>
    <property type="match status" value="1"/>
</dbReference>
<proteinExistence type="predicted"/>
<dbReference type="STRING" id="1913578.LPB140_00360"/>
<dbReference type="GO" id="GO:0070813">
    <property type="term" value="P:hydrogen sulfide metabolic process"/>
    <property type="evidence" value="ECO:0007669"/>
    <property type="project" value="TreeGrafter"/>
</dbReference>
<dbReference type="GO" id="GO:0046872">
    <property type="term" value="F:metal ion binding"/>
    <property type="evidence" value="ECO:0007669"/>
    <property type="project" value="UniProtKB-KW"/>
</dbReference>
<evidence type="ECO:0000313" key="4">
    <source>
        <dbReference type="Proteomes" id="UP000242561"/>
    </source>
</evidence>
<keyword evidence="4" id="KW-1185">Reference proteome</keyword>
<dbReference type="Gene3D" id="3.60.15.10">
    <property type="entry name" value="Ribonuclease Z/Hydroxyacylglutathione hydrolase-like"/>
    <property type="match status" value="1"/>
</dbReference>
<dbReference type="EMBL" id="CP018154">
    <property type="protein sequence ID" value="APG61553.1"/>
    <property type="molecule type" value="Genomic_DNA"/>
</dbReference>
<keyword evidence="3" id="KW-0378">Hydrolase</keyword>
<dbReference type="GO" id="GO:0050313">
    <property type="term" value="F:sulfur dioxygenase activity"/>
    <property type="evidence" value="ECO:0007669"/>
    <property type="project" value="InterPro"/>
</dbReference>
<dbReference type="InterPro" id="IPR051682">
    <property type="entry name" value="Mito_Persulfide_Diox"/>
</dbReference>
<name>A0A1L3J8X3_9SPHN</name>
<protein>
    <submittedName>
        <fullName evidence="3">MBL fold metallo-hydrolase</fullName>
    </submittedName>
</protein>
<sequence>MTDIVLQNAAEQIENLLKAGEGKNIPKVKEFFDPETYTYSYIVHDDATKCAAIIDSVLDYDPASGRTSFYSADKIINYVQQQGLEIKWLLETHAHADHLSAAPYLQEKLGGKIAIGEHIVAVQHVFGNLFNAGTEFRRDGSDFDHLFADGDTFKIGNLDVMVMHVPGHTPACIAYIIGDAIFIGDTMFMPDYGSARADFPGGDARQLYKSMRRILSLPPESRLFMCHDYLPEGRSEYKWQTTISEQRKGNIHAHDGISEDEFVEMRTERDKMLNMPRLILPSIQVNMRAGHLPPKEDNGVRYLKIPLDAV</sequence>
<dbReference type="InterPro" id="IPR036866">
    <property type="entry name" value="RibonucZ/Hydroxyglut_hydro"/>
</dbReference>
<dbReference type="CDD" id="cd07724">
    <property type="entry name" value="POD-like_MBL-fold"/>
    <property type="match status" value="1"/>
</dbReference>
<gene>
    <name evidence="3" type="ORF">LPB140_00360</name>
</gene>
<dbReference type="InterPro" id="IPR001279">
    <property type="entry name" value="Metallo-B-lactamas"/>
</dbReference>
<accession>A0A1L3J8X3</accession>
<keyword evidence="1" id="KW-0479">Metal-binding</keyword>
<evidence type="ECO:0000256" key="1">
    <source>
        <dbReference type="ARBA" id="ARBA00022723"/>
    </source>
</evidence>
<feature type="domain" description="Metallo-beta-lactamase" evidence="2">
    <location>
        <begin position="37"/>
        <end position="227"/>
    </location>
</feature>
<dbReference type="AlphaFoldDB" id="A0A1L3J8X3"/>
<dbReference type="Proteomes" id="UP000242561">
    <property type="component" value="Chromosome"/>
</dbReference>
<dbReference type="OrthoDB" id="9784009at2"/>
<dbReference type="InterPro" id="IPR044528">
    <property type="entry name" value="POD-like_MBL-fold"/>
</dbReference>
<dbReference type="PANTHER" id="PTHR43084">
    <property type="entry name" value="PERSULFIDE DIOXYGENASE ETHE1"/>
    <property type="match status" value="1"/>
</dbReference>
<dbReference type="FunFam" id="3.60.15.10:FF:000033">
    <property type="entry name" value="MBL fold metallo-hydrolase"/>
    <property type="match status" value="1"/>
</dbReference>
<dbReference type="Pfam" id="PF00753">
    <property type="entry name" value="Lactamase_B"/>
    <property type="match status" value="1"/>
</dbReference>